<reference evidence="7 8" key="1">
    <citation type="submission" date="2015-05" db="EMBL/GenBank/DDBJ databases">
        <title>Distinctive expansion of gene families associated with plant cell wall degradation and secondary metabolism in the genomes of grapevine trunk pathogens.</title>
        <authorList>
            <person name="Lawrence D.P."/>
            <person name="Travadon R."/>
            <person name="Rolshausen P.E."/>
            <person name="Baumgartner K."/>
        </authorList>
    </citation>
    <scope>NUCLEOTIDE SEQUENCE [LARGE SCALE GENOMIC DNA]</scope>
    <source>
        <strain evidence="7">UCRPC4</strain>
    </source>
</reference>
<dbReference type="SMART" id="SM00116">
    <property type="entry name" value="CBS"/>
    <property type="match status" value="4"/>
</dbReference>
<dbReference type="GO" id="GO:0019901">
    <property type="term" value="F:protein kinase binding"/>
    <property type="evidence" value="ECO:0007669"/>
    <property type="project" value="TreeGrafter"/>
</dbReference>
<dbReference type="Proteomes" id="UP000053317">
    <property type="component" value="Unassembled WGS sequence"/>
</dbReference>
<comment type="similarity">
    <text evidence="1">Belongs to the 5'-AMP-activated protein kinase gamma subunit family.</text>
</comment>
<dbReference type="InterPro" id="IPR050511">
    <property type="entry name" value="AMPK_gamma/SDS23_families"/>
</dbReference>
<evidence type="ECO:0000256" key="2">
    <source>
        <dbReference type="ARBA" id="ARBA00022737"/>
    </source>
</evidence>
<name>A0A0G2E8U4_PHACM</name>
<keyword evidence="8" id="KW-1185">Reference proteome</keyword>
<proteinExistence type="inferred from homology"/>
<keyword evidence="3 4" id="KW-0129">CBS domain</keyword>
<reference evidence="7 8" key="2">
    <citation type="submission" date="2015-05" db="EMBL/GenBank/DDBJ databases">
        <authorList>
            <person name="Morales-Cruz A."/>
            <person name="Amrine K.C."/>
            <person name="Cantu D."/>
        </authorList>
    </citation>
    <scope>NUCLEOTIDE SEQUENCE [LARGE SCALE GENOMIC DNA]</scope>
    <source>
        <strain evidence="7">UCRPC4</strain>
    </source>
</reference>
<dbReference type="Gene3D" id="3.10.580.10">
    <property type="entry name" value="CBS-domain"/>
    <property type="match status" value="2"/>
</dbReference>
<dbReference type="CDD" id="cd04641">
    <property type="entry name" value="CBS_euAMPK_gamma-like_repeat2"/>
    <property type="match status" value="1"/>
</dbReference>
<dbReference type="PANTHER" id="PTHR13780:SF35">
    <property type="entry name" value="LD22662P"/>
    <property type="match status" value="1"/>
</dbReference>
<dbReference type="GO" id="GO:0006914">
    <property type="term" value="P:autophagy"/>
    <property type="evidence" value="ECO:0007669"/>
    <property type="project" value="EnsemblFungi"/>
</dbReference>
<dbReference type="SUPFAM" id="SSF54631">
    <property type="entry name" value="CBS-domain pair"/>
    <property type="match status" value="2"/>
</dbReference>
<dbReference type="InterPro" id="IPR046342">
    <property type="entry name" value="CBS_dom_sf"/>
</dbReference>
<evidence type="ECO:0000256" key="3">
    <source>
        <dbReference type="ARBA" id="ARBA00023122"/>
    </source>
</evidence>
<gene>
    <name evidence="7" type="ORF">UCRPC4_g04552</name>
</gene>
<organism evidence="7 8">
    <name type="scientific">Phaeomoniella chlamydospora</name>
    <name type="common">Phaeoacremonium chlamydosporum</name>
    <dbReference type="NCBI Taxonomy" id="158046"/>
    <lineage>
        <taxon>Eukaryota</taxon>
        <taxon>Fungi</taxon>
        <taxon>Dikarya</taxon>
        <taxon>Ascomycota</taxon>
        <taxon>Pezizomycotina</taxon>
        <taxon>Eurotiomycetes</taxon>
        <taxon>Chaetothyriomycetidae</taxon>
        <taxon>Phaeomoniellales</taxon>
        <taxon>Phaeomoniellaceae</taxon>
        <taxon>Phaeomoniella</taxon>
    </lineage>
</organism>
<dbReference type="GO" id="GO:0005886">
    <property type="term" value="C:plasma membrane"/>
    <property type="evidence" value="ECO:0007669"/>
    <property type="project" value="EnsemblFungi"/>
</dbReference>
<dbReference type="GO" id="GO:0031588">
    <property type="term" value="C:nucleotide-activated protein kinase complex"/>
    <property type="evidence" value="ECO:0007669"/>
    <property type="project" value="EnsemblFungi"/>
</dbReference>
<dbReference type="GO" id="GO:0030447">
    <property type="term" value="P:filamentous growth"/>
    <property type="evidence" value="ECO:0007669"/>
    <property type="project" value="EnsemblFungi"/>
</dbReference>
<dbReference type="GO" id="GO:0016208">
    <property type="term" value="F:AMP binding"/>
    <property type="evidence" value="ECO:0007669"/>
    <property type="project" value="EnsemblFungi"/>
</dbReference>
<dbReference type="GO" id="GO:0043539">
    <property type="term" value="F:protein serine/threonine kinase activator activity"/>
    <property type="evidence" value="ECO:0007669"/>
    <property type="project" value="EnsemblFungi"/>
</dbReference>
<dbReference type="GO" id="GO:0007031">
    <property type="term" value="P:peroxisome organization"/>
    <property type="evidence" value="ECO:0007669"/>
    <property type="project" value="EnsemblFungi"/>
</dbReference>
<feature type="domain" description="CBS" evidence="6">
    <location>
        <begin position="299"/>
        <end position="357"/>
    </location>
</feature>
<comment type="caution">
    <text evidence="7">The sequence shown here is derived from an EMBL/GenBank/DDBJ whole genome shotgun (WGS) entry which is preliminary data.</text>
</comment>
<accession>A0A0G2E8U4</accession>
<evidence type="ECO:0000313" key="8">
    <source>
        <dbReference type="Proteomes" id="UP000053317"/>
    </source>
</evidence>
<dbReference type="AlphaFoldDB" id="A0A0G2E8U4"/>
<dbReference type="GO" id="GO:0005641">
    <property type="term" value="C:nuclear envelope lumen"/>
    <property type="evidence" value="ECO:0007669"/>
    <property type="project" value="EnsemblFungi"/>
</dbReference>
<dbReference type="OrthoDB" id="286637at2759"/>
<evidence type="ECO:0000256" key="1">
    <source>
        <dbReference type="ARBA" id="ARBA00006750"/>
    </source>
</evidence>
<keyword evidence="2" id="KW-0677">Repeat</keyword>
<dbReference type="GO" id="GO:0043531">
    <property type="term" value="F:ADP binding"/>
    <property type="evidence" value="ECO:0007669"/>
    <property type="project" value="EnsemblFungi"/>
</dbReference>
<dbReference type="PROSITE" id="PS51371">
    <property type="entry name" value="CBS"/>
    <property type="match status" value="2"/>
</dbReference>
<dbReference type="GO" id="GO:0045722">
    <property type="term" value="P:positive regulation of gluconeogenesis"/>
    <property type="evidence" value="ECO:0007669"/>
    <property type="project" value="EnsemblFungi"/>
</dbReference>
<dbReference type="CDD" id="cd04618">
    <property type="entry name" value="CBS_euAMPK_gamma-like_repeat1"/>
    <property type="match status" value="1"/>
</dbReference>
<dbReference type="GO" id="GO:0004679">
    <property type="term" value="F:AMP-activated protein kinase activity"/>
    <property type="evidence" value="ECO:0007669"/>
    <property type="project" value="EnsemblFungi"/>
</dbReference>
<dbReference type="GO" id="GO:2000217">
    <property type="term" value="P:regulation of invasive growth in response to glucose limitation"/>
    <property type="evidence" value="ECO:0007669"/>
    <property type="project" value="EnsemblFungi"/>
</dbReference>
<sequence length="361" mass="40820">MPVPPAPGHEAMYVQPASYLRPHARPRASSRTITPAQPERPIDRDEREGLNTIREFLKLRTTYDILPLSVRLIVFDTGLTVKESLNILIQNGIVSAPLWDSATSVFAGLLTVTDYINVIQYYWQNPEAYADINKFKLSNLRDIERALNVPPPETVSIDPERPLYDACRKMLKSRARRIPLISHDDQTGRPTVVNVVTQYRILKFIAVNVGETQKLRKPLRTIRLGTYDDHVAKASMDTLVIEIIHMMVKRSISSVPIVTLEGVVLNVFEAVDVITLMKGNDYEALQMTVGEALCKRPPDYPGIYTCTEDDGLDTIFETIRRSRVHRLVVVDDNNNFKGVLSLSDILEYILLEGEHDTSIVL</sequence>
<dbReference type="EMBL" id="LCWF01000108">
    <property type="protein sequence ID" value="KKY19392.1"/>
    <property type="molecule type" value="Genomic_DNA"/>
</dbReference>
<dbReference type="GO" id="GO:0005524">
    <property type="term" value="F:ATP binding"/>
    <property type="evidence" value="ECO:0007669"/>
    <property type="project" value="EnsemblFungi"/>
</dbReference>
<feature type="domain" description="CBS" evidence="6">
    <location>
        <begin position="148"/>
        <end position="212"/>
    </location>
</feature>
<evidence type="ECO:0000313" key="7">
    <source>
        <dbReference type="EMBL" id="KKY19392.1"/>
    </source>
</evidence>
<evidence type="ECO:0000256" key="5">
    <source>
        <dbReference type="SAM" id="MobiDB-lite"/>
    </source>
</evidence>
<protein>
    <submittedName>
        <fullName evidence="7">Putative nuclear protein snf4</fullName>
    </submittedName>
</protein>
<evidence type="ECO:0000256" key="4">
    <source>
        <dbReference type="PROSITE-ProRule" id="PRU00703"/>
    </source>
</evidence>
<dbReference type="GO" id="GO:0042802">
    <property type="term" value="F:identical protein binding"/>
    <property type="evidence" value="ECO:0007669"/>
    <property type="project" value="EnsemblFungi"/>
</dbReference>
<dbReference type="GO" id="GO:0006357">
    <property type="term" value="P:regulation of transcription by RNA polymerase II"/>
    <property type="evidence" value="ECO:0007669"/>
    <property type="project" value="EnsemblFungi"/>
</dbReference>
<dbReference type="PANTHER" id="PTHR13780">
    <property type="entry name" value="AMP-ACTIVATED PROTEIN KINASE, GAMMA REGULATORY SUBUNIT"/>
    <property type="match status" value="1"/>
</dbReference>
<evidence type="ECO:0000259" key="6">
    <source>
        <dbReference type="PROSITE" id="PS51371"/>
    </source>
</evidence>
<dbReference type="InterPro" id="IPR000644">
    <property type="entry name" value="CBS_dom"/>
</dbReference>
<dbReference type="Pfam" id="PF00571">
    <property type="entry name" value="CBS"/>
    <property type="match status" value="2"/>
</dbReference>
<dbReference type="GO" id="GO:0005737">
    <property type="term" value="C:cytoplasm"/>
    <property type="evidence" value="ECO:0007669"/>
    <property type="project" value="EnsemblFungi"/>
</dbReference>
<feature type="region of interest" description="Disordered" evidence="5">
    <location>
        <begin position="23"/>
        <end position="43"/>
    </location>
</feature>